<dbReference type="RefSeq" id="WP_162049584.1">
    <property type="nucleotide sequence ID" value="NZ_AP022345.1"/>
</dbReference>
<comment type="subcellular location">
    <subcellularLocation>
        <location evidence="1">Endoplasmic reticulum membrane</location>
        <topology evidence="1">Multi-pass membrane protein</topology>
    </subcellularLocation>
</comment>
<keyword evidence="18" id="KW-1185">Reference proteome</keyword>
<feature type="active site" evidence="11">
    <location>
        <position position="280"/>
    </location>
</feature>
<dbReference type="Pfam" id="PF01435">
    <property type="entry name" value="Peptidase_M48"/>
    <property type="match status" value="1"/>
</dbReference>
<keyword evidence="4 12" id="KW-0479">Metal-binding</keyword>
<keyword evidence="2 13" id="KW-0645">Protease</keyword>
<keyword evidence="10 14" id="KW-0472">Membrane</keyword>
<evidence type="ECO:0000256" key="6">
    <source>
        <dbReference type="ARBA" id="ARBA00022824"/>
    </source>
</evidence>
<accession>A0A7R6RBL0</accession>
<keyword evidence="5 13" id="KW-0378">Hydrolase</keyword>
<feature type="domain" description="Peptidase M48" evidence="15">
    <location>
        <begin position="216"/>
        <end position="412"/>
    </location>
</feature>
<feature type="binding site" evidence="12">
    <location>
        <position position="357"/>
    </location>
    <ligand>
        <name>Zn(2+)</name>
        <dbReference type="ChEBI" id="CHEBI:29105"/>
        <note>catalytic</note>
    </ligand>
</feature>
<feature type="transmembrane region" description="Helical" evidence="14">
    <location>
        <begin position="182"/>
        <end position="204"/>
    </location>
</feature>
<evidence type="ECO:0000256" key="4">
    <source>
        <dbReference type="ARBA" id="ARBA00022723"/>
    </source>
</evidence>
<feature type="binding site" evidence="12">
    <location>
        <position position="279"/>
    </location>
    <ligand>
        <name>Zn(2+)</name>
        <dbReference type="ChEBI" id="CHEBI:29105"/>
        <note>catalytic</note>
    </ligand>
</feature>
<evidence type="ECO:0000256" key="8">
    <source>
        <dbReference type="ARBA" id="ARBA00022989"/>
    </source>
</evidence>
<evidence type="ECO:0000256" key="5">
    <source>
        <dbReference type="ARBA" id="ARBA00022801"/>
    </source>
</evidence>
<keyword evidence="9 13" id="KW-0482">Metalloprotease</keyword>
<dbReference type="FunFam" id="3.30.2010.10:FF:000002">
    <property type="entry name" value="CAAX prenyl protease"/>
    <property type="match status" value="1"/>
</dbReference>
<dbReference type="PANTHER" id="PTHR10120">
    <property type="entry name" value="CAAX PRENYL PROTEASE 1"/>
    <property type="match status" value="1"/>
</dbReference>
<gene>
    <name evidence="17" type="ORF">ICHIAU1_20160</name>
</gene>
<evidence type="ECO:0000256" key="1">
    <source>
        <dbReference type="ARBA" id="ARBA00004477"/>
    </source>
</evidence>
<comment type="similarity">
    <text evidence="13">Belongs to the peptidase M48 family.</text>
</comment>
<dbReference type="OrthoDB" id="9781930at2"/>
<feature type="transmembrane region" description="Helical" evidence="14">
    <location>
        <begin position="293"/>
        <end position="317"/>
    </location>
</feature>
<dbReference type="GO" id="GO:0071586">
    <property type="term" value="P:CAAX-box protein processing"/>
    <property type="evidence" value="ECO:0007669"/>
    <property type="project" value="InterPro"/>
</dbReference>
<proteinExistence type="inferred from homology"/>
<evidence type="ECO:0000259" key="16">
    <source>
        <dbReference type="Pfam" id="PF16491"/>
    </source>
</evidence>
<dbReference type="InterPro" id="IPR032456">
    <property type="entry name" value="Peptidase_M48_N"/>
</dbReference>
<dbReference type="InterPro" id="IPR001915">
    <property type="entry name" value="Peptidase_M48"/>
</dbReference>
<keyword evidence="8 14" id="KW-1133">Transmembrane helix</keyword>
<evidence type="ECO:0000256" key="2">
    <source>
        <dbReference type="ARBA" id="ARBA00022670"/>
    </source>
</evidence>
<evidence type="ECO:0000256" key="9">
    <source>
        <dbReference type="ARBA" id="ARBA00023049"/>
    </source>
</evidence>
<feature type="active site" description="Proton donor" evidence="11">
    <location>
        <position position="361"/>
    </location>
</feature>
<evidence type="ECO:0000256" key="14">
    <source>
        <dbReference type="SAM" id="Phobius"/>
    </source>
</evidence>
<feature type="transmembrane region" description="Helical" evidence="14">
    <location>
        <begin position="329"/>
        <end position="348"/>
    </location>
</feature>
<dbReference type="InterPro" id="IPR027057">
    <property type="entry name" value="CAXX_Prtase_1"/>
</dbReference>
<evidence type="ECO:0000259" key="15">
    <source>
        <dbReference type="Pfam" id="PF01435"/>
    </source>
</evidence>
<feature type="domain" description="CAAX prenyl protease 1 N-terminal" evidence="16">
    <location>
        <begin position="27"/>
        <end position="206"/>
    </location>
</feature>
<feature type="transmembrane region" description="Helical" evidence="14">
    <location>
        <begin position="6"/>
        <end position="22"/>
    </location>
</feature>
<organism evidence="17 18">
    <name type="scientific">Fluviibacter phosphoraccumulans</name>
    <dbReference type="NCBI Taxonomy" id="1751046"/>
    <lineage>
        <taxon>Bacteria</taxon>
        <taxon>Pseudomonadati</taxon>
        <taxon>Pseudomonadota</taxon>
        <taxon>Betaproteobacteria</taxon>
        <taxon>Rhodocyclales</taxon>
        <taxon>Fluviibacteraceae</taxon>
        <taxon>Fluviibacter</taxon>
    </lineage>
</organism>
<dbReference type="GO" id="GO:0046872">
    <property type="term" value="F:metal ion binding"/>
    <property type="evidence" value="ECO:0007669"/>
    <property type="project" value="UniProtKB-KW"/>
</dbReference>
<feature type="transmembrane region" description="Helical" evidence="14">
    <location>
        <begin position="68"/>
        <end position="88"/>
    </location>
</feature>
<evidence type="ECO:0000313" key="17">
    <source>
        <dbReference type="EMBL" id="BBU69733.1"/>
    </source>
</evidence>
<feature type="binding site" evidence="12">
    <location>
        <position position="283"/>
    </location>
    <ligand>
        <name>Zn(2+)</name>
        <dbReference type="ChEBI" id="CHEBI:29105"/>
        <note>catalytic</note>
    </ligand>
</feature>
<keyword evidence="7 12" id="KW-0862">Zinc</keyword>
<evidence type="ECO:0000256" key="11">
    <source>
        <dbReference type="PIRSR" id="PIRSR627057-1"/>
    </source>
</evidence>
<protein>
    <submittedName>
        <fullName evidence="17">Peptidase M48</fullName>
    </submittedName>
</protein>
<dbReference type="CDD" id="cd07343">
    <property type="entry name" value="M48A_Zmpste24p_like"/>
    <property type="match status" value="1"/>
</dbReference>
<evidence type="ECO:0000313" key="18">
    <source>
        <dbReference type="Proteomes" id="UP000463961"/>
    </source>
</evidence>
<name>A0A7R6RBL0_9RHOO</name>
<evidence type="ECO:0000256" key="7">
    <source>
        <dbReference type="ARBA" id="ARBA00022833"/>
    </source>
</evidence>
<evidence type="ECO:0000256" key="10">
    <source>
        <dbReference type="ARBA" id="ARBA00023136"/>
    </source>
</evidence>
<feature type="transmembrane region" description="Helical" evidence="14">
    <location>
        <begin position="143"/>
        <end position="170"/>
    </location>
</feature>
<dbReference type="AlphaFoldDB" id="A0A7R6RBL0"/>
<sequence length="419" mass="46090">MSDISIAFLILVAANLTIKFWLNRRQAAQVKQHAAQVPARFAAVITLEAHQKAAAYTRAKIRLSQISLVIDTAWLLLLTLGGGINLIYGVATALAGNESTLITGLVFLISLGILSGIVDLPVSIYRQFGLEARFGFNRMTPALFIIDLLRNALVSLIIALPLLALILWLLDLATPMSWLWAWLGWMVFNALLLFIYPVVIAPLFNKFTPMPDSAHKQKLDALLQRCGFSAAGLFVMDGSRRSAHANAYFTGFGKHRRIVLFDTLISQLSPTQLEAVLAHEIGHYQRKHLQKRLVLMAAMSLALLWALFQLLHAPWFYSGLGVDSANPATALALFSMAMPLCLLPLTPLSNALSRKHEYEADAYAAQHSSAQELIDALITMYRENAATLTPDSLYSLWHDSHPPATLRSAHLAAQPGAHA</sequence>
<dbReference type="GO" id="GO:0004222">
    <property type="term" value="F:metalloendopeptidase activity"/>
    <property type="evidence" value="ECO:0007669"/>
    <property type="project" value="InterPro"/>
</dbReference>
<evidence type="ECO:0000256" key="13">
    <source>
        <dbReference type="RuleBase" id="RU003983"/>
    </source>
</evidence>
<feature type="transmembrane region" description="Helical" evidence="14">
    <location>
        <begin position="100"/>
        <end position="122"/>
    </location>
</feature>
<keyword evidence="6" id="KW-0256">Endoplasmic reticulum</keyword>
<reference evidence="18" key="1">
    <citation type="submission" date="2020-01" db="EMBL/GenBank/DDBJ databases">
        <title>Phosphoaccumulans saitamaens gen. nov., sp. nov., a polyphosphate accumulating bacterium isolated from surface river water.</title>
        <authorList>
            <person name="Watanabe K."/>
            <person name="Suda W."/>
        </authorList>
    </citation>
    <scope>NUCLEOTIDE SEQUENCE [LARGE SCALE GENOMIC DNA]</scope>
    <source>
        <strain evidence="18">ICHIAU1</strain>
    </source>
</reference>
<evidence type="ECO:0000256" key="3">
    <source>
        <dbReference type="ARBA" id="ARBA00022692"/>
    </source>
</evidence>
<comment type="cofactor">
    <cofactor evidence="12 13">
        <name>Zn(2+)</name>
        <dbReference type="ChEBI" id="CHEBI:29105"/>
    </cofactor>
    <text evidence="12 13">Binds 1 zinc ion per subunit.</text>
</comment>
<evidence type="ECO:0000256" key="12">
    <source>
        <dbReference type="PIRSR" id="PIRSR627057-2"/>
    </source>
</evidence>
<dbReference type="Pfam" id="PF16491">
    <property type="entry name" value="Peptidase_M48_N"/>
    <property type="match status" value="1"/>
</dbReference>
<dbReference type="Gene3D" id="3.30.2010.10">
    <property type="entry name" value="Metalloproteases ('zincins'), catalytic domain"/>
    <property type="match status" value="1"/>
</dbReference>
<dbReference type="EMBL" id="AP022345">
    <property type="protein sequence ID" value="BBU69733.1"/>
    <property type="molecule type" value="Genomic_DNA"/>
</dbReference>
<dbReference type="Proteomes" id="UP000463961">
    <property type="component" value="Chromosome"/>
</dbReference>
<keyword evidence="3 14" id="KW-0812">Transmembrane</keyword>